<evidence type="ECO:0000313" key="1">
    <source>
        <dbReference type="EMBL" id="GAD58633.1"/>
    </source>
</evidence>
<dbReference type="Pfam" id="PF02515">
    <property type="entry name" value="CoA_transf_3"/>
    <property type="match status" value="1"/>
</dbReference>
<dbReference type="OrthoDB" id="9806585at2"/>
<dbReference type="InterPro" id="IPR050509">
    <property type="entry name" value="CoA-transferase_III"/>
</dbReference>
<protein>
    <submittedName>
        <fullName evidence="1">Mesaconyl-CoA C1-C4 CoA transferase</fullName>
    </submittedName>
</protein>
<name>A0A8E0NAW7_9CAUL</name>
<dbReference type="AlphaFoldDB" id="A0A8E0NAW7"/>
<dbReference type="RefSeq" id="WP_021696729.1">
    <property type="nucleotide sequence ID" value="NZ_BATC01000009.1"/>
</dbReference>
<dbReference type="InterPro" id="IPR044855">
    <property type="entry name" value="CoA-Trfase_III_dom3_sf"/>
</dbReference>
<keyword evidence="1" id="KW-0808">Transferase</keyword>
<organism evidence="1 2">
    <name type="scientific">Brevundimonas abyssalis TAR-001</name>
    <dbReference type="NCBI Taxonomy" id="1391729"/>
    <lineage>
        <taxon>Bacteria</taxon>
        <taxon>Pseudomonadati</taxon>
        <taxon>Pseudomonadota</taxon>
        <taxon>Alphaproteobacteria</taxon>
        <taxon>Caulobacterales</taxon>
        <taxon>Caulobacteraceae</taxon>
        <taxon>Brevundimonas</taxon>
    </lineage>
</organism>
<comment type="caution">
    <text evidence="1">The sequence shown here is derived from an EMBL/GenBank/DDBJ whole genome shotgun (WGS) entry which is preliminary data.</text>
</comment>
<dbReference type="Gene3D" id="3.40.50.10540">
    <property type="entry name" value="Crotonobetainyl-coa:carnitine coa-transferase, domain 1"/>
    <property type="match status" value="1"/>
</dbReference>
<dbReference type="GO" id="GO:0016740">
    <property type="term" value="F:transferase activity"/>
    <property type="evidence" value="ECO:0007669"/>
    <property type="project" value="UniProtKB-KW"/>
</dbReference>
<proteinExistence type="predicted"/>
<dbReference type="InterPro" id="IPR003673">
    <property type="entry name" value="CoA-Trfase_fam_III"/>
</dbReference>
<dbReference type="SUPFAM" id="SSF89796">
    <property type="entry name" value="CoA-transferase family III (CaiB/BaiF)"/>
    <property type="match status" value="1"/>
</dbReference>
<dbReference type="Proteomes" id="UP000016569">
    <property type="component" value="Unassembled WGS sequence"/>
</dbReference>
<dbReference type="EMBL" id="BATC01000009">
    <property type="protein sequence ID" value="GAD58633.1"/>
    <property type="molecule type" value="Genomic_DNA"/>
</dbReference>
<accession>A0A8E0NAW7</accession>
<sequence>MTGILAGMRVVEASAFVAAPLGGMTLAQMGAEVIRIDALGGGLDHRRWPVAENGASLFWAGLNKGKKSIALDLASDAGREIARSIICADGADAGMLLTNFPPRGWLSYQALREQRADLIQLVVKGDRQGRSAVDYTVNPGVGLPYLTGPDPRRSPVNHVLPTWDLITGQMAAVGLLAAERRRRRDGHGQEVTLALEDVALAVMGHLGFIAEAQLGVDREPAGNDLFGAFGRDFVCSDGVRIMVVGLTLKQWRGLVQATEIADGVAAIESALQVDLSQEGERFRARDDIAALIGPWVKDRTLAEVAEAFDANSVCWGRYRSVADMVREHPNCSDDNPMFTSVPHPGIGSILTPGVPLAFSAEPRTPPEPAPRLGEHTDQILLDLLGLSSAQVGVLHDRGVVRSAFSSSEA</sequence>
<gene>
    <name evidence="1" type="ORF">MBEBAB_0883</name>
</gene>
<dbReference type="PANTHER" id="PTHR48228:SF5">
    <property type="entry name" value="ALPHA-METHYLACYL-COA RACEMASE"/>
    <property type="match status" value="1"/>
</dbReference>
<dbReference type="Gene3D" id="3.30.1540.10">
    <property type="entry name" value="formyl-coa transferase, domain 3"/>
    <property type="match status" value="1"/>
</dbReference>
<dbReference type="PANTHER" id="PTHR48228">
    <property type="entry name" value="SUCCINYL-COA--D-CITRAMALATE COA-TRANSFERASE"/>
    <property type="match status" value="1"/>
</dbReference>
<keyword evidence="2" id="KW-1185">Reference proteome</keyword>
<evidence type="ECO:0000313" key="2">
    <source>
        <dbReference type="Proteomes" id="UP000016569"/>
    </source>
</evidence>
<dbReference type="InterPro" id="IPR023606">
    <property type="entry name" value="CoA-Trfase_III_dom_1_sf"/>
</dbReference>
<reference evidence="2" key="1">
    <citation type="journal article" date="2013" name="Genome Announc.">
        <title>Draft Genome Sequence of the Dimorphic Prosthecate Bacterium Brevundimonas abyssalis TAR-001T.</title>
        <authorList>
            <person name="Tsubouchi T."/>
            <person name="Nishi S."/>
            <person name="Usui K."/>
            <person name="Shimane Y."/>
            <person name="Takaki Y."/>
            <person name="Maruyama T."/>
            <person name="Hatada Y."/>
        </authorList>
    </citation>
    <scope>NUCLEOTIDE SEQUENCE [LARGE SCALE GENOMIC DNA]</scope>
    <source>
        <strain evidence="2">TAR-001</strain>
    </source>
</reference>